<name>A0ABQ8RW27_PERAM</name>
<proteinExistence type="predicted"/>
<reference evidence="1 2" key="1">
    <citation type="journal article" date="2022" name="Allergy">
        <title>Genome assembly and annotation of Periplaneta americana reveal a comprehensive cockroach allergen profile.</title>
        <authorList>
            <person name="Wang L."/>
            <person name="Xiong Q."/>
            <person name="Saelim N."/>
            <person name="Wang L."/>
            <person name="Nong W."/>
            <person name="Wan A.T."/>
            <person name="Shi M."/>
            <person name="Liu X."/>
            <person name="Cao Q."/>
            <person name="Hui J.H.L."/>
            <person name="Sookrung N."/>
            <person name="Leung T.F."/>
            <person name="Tungtrongchitr A."/>
            <person name="Tsui S.K.W."/>
        </authorList>
    </citation>
    <scope>NUCLEOTIDE SEQUENCE [LARGE SCALE GENOMIC DNA]</scope>
    <source>
        <strain evidence="1">PWHHKU_190912</strain>
    </source>
</reference>
<accession>A0ABQ8RW27</accession>
<evidence type="ECO:0000313" key="2">
    <source>
        <dbReference type="Proteomes" id="UP001148838"/>
    </source>
</evidence>
<comment type="caution">
    <text evidence="1">The sequence shown here is derived from an EMBL/GenBank/DDBJ whole genome shotgun (WGS) entry which is preliminary data.</text>
</comment>
<dbReference type="EMBL" id="JAJSOF020000041">
    <property type="protein sequence ID" value="KAJ4425938.1"/>
    <property type="molecule type" value="Genomic_DNA"/>
</dbReference>
<organism evidence="1 2">
    <name type="scientific">Periplaneta americana</name>
    <name type="common">American cockroach</name>
    <name type="synonym">Blatta americana</name>
    <dbReference type="NCBI Taxonomy" id="6978"/>
    <lineage>
        <taxon>Eukaryota</taxon>
        <taxon>Metazoa</taxon>
        <taxon>Ecdysozoa</taxon>
        <taxon>Arthropoda</taxon>
        <taxon>Hexapoda</taxon>
        <taxon>Insecta</taxon>
        <taxon>Pterygota</taxon>
        <taxon>Neoptera</taxon>
        <taxon>Polyneoptera</taxon>
        <taxon>Dictyoptera</taxon>
        <taxon>Blattodea</taxon>
        <taxon>Blattoidea</taxon>
        <taxon>Blattidae</taxon>
        <taxon>Blattinae</taxon>
        <taxon>Periplaneta</taxon>
    </lineage>
</organism>
<evidence type="ECO:0000313" key="1">
    <source>
        <dbReference type="EMBL" id="KAJ4425938.1"/>
    </source>
</evidence>
<gene>
    <name evidence="1" type="ORF">ANN_27564</name>
</gene>
<sequence length="400" mass="46034">MLSIMTDFVKYEKATYIGITAGGRRPATEARYPPHLWNQFEAARSSEPRRINTEAWHKRFQNIAFVMDVIKMEPGSDPMGIQTSGIADIEEKNPLSEEENLLDLDVTKIKTDYIDHGYDMKSEIVFEESAVPIDFPMLKSEAGEEFCELDQVKEVKLEVTAEENEVSTERFGLAVIMGFVYSSEGRIIVPLHPPFYPSLSTMSTSLLVLLHDYVDVDVVCPCLLWSLSMSSLELHKMQYQRLTDNNLFIGTKTLDPSCVVLHVNLLICTRFHSKALTYSYLRHIRYESRICQRWRFLAASTLELLRVGTSDNHLTVTKSDDYKLDLNDIVERILWNQVAYNGMHAYILERSFVYSRGRIELKDREREEKLKKAREFGAEKTEYITPSLFATCLSVVSLLH</sequence>
<dbReference type="Proteomes" id="UP001148838">
    <property type="component" value="Unassembled WGS sequence"/>
</dbReference>
<protein>
    <submittedName>
        <fullName evidence="1">Uncharacterized protein</fullName>
    </submittedName>
</protein>
<keyword evidence="2" id="KW-1185">Reference proteome</keyword>